<evidence type="ECO:0000313" key="3">
    <source>
        <dbReference type="Proteomes" id="UP000006732"/>
    </source>
</evidence>
<reference evidence="2 3" key="1">
    <citation type="submission" date="2006-10" db="EMBL/GenBank/DDBJ databases">
        <title>Complete sequence of chromosome of Pelobacter propionicus DSM 2379.</title>
        <authorList>
            <consortium name="US DOE Joint Genome Institute"/>
            <person name="Copeland A."/>
            <person name="Lucas S."/>
            <person name="Lapidus A."/>
            <person name="Barry K."/>
            <person name="Detter J.C."/>
            <person name="Glavina del Rio T."/>
            <person name="Hammon N."/>
            <person name="Israni S."/>
            <person name="Dalin E."/>
            <person name="Tice H."/>
            <person name="Pitluck S."/>
            <person name="Saunders E."/>
            <person name="Brettin T."/>
            <person name="Bruce D."/>
            <person name="Han C."/>
            <person name="Tapia R."/>
            <person name="Schmutz J."/>
            <person name="Larimer F."/>
            <person name="Land M."/>
            <person name="Hauser L."/>
            <person name="Kyrpides N."/>
            <person name="Kim E."/>
            <person name="Lovley D."/>
            <person name="Richardson P."/>
        </authorList>
    </citation>
    <scope>NUCLEOTIDE SEQUENCE [LARGE SCALE GENOMIC DNA]</scope>
    <source>
        <strain evidence="3">DSM 2379 / NBRC 103807 / OttBd1</strain>
    </source>
</reference>
<gene>
    <name evidence="2" type="ordered locus">Ppro_3133</name>
</gene>
<dbReference type="HOGENOM" id="CLU_2207526_0_0_7"/>
<accession>A1ATQ6</accession>
<feature type="transmembrane region" description="Helical" evidence="1">
    <location>
        <begin position="12"/>
        <end position="33"/>
    </location>
</feature>
<dbReference type="AlphaFoldDB" id="A1ATQ6"/>
<sequence length="107" mass="12068">MKRYLSPAVLRRALLCVACVVFATLLHIFYLRIDQEWNPDKRLLTLYHQGDVPVGFVETGNDLFACGLFAINQPWVFGLIVPIMLLFAAIYILIGVFEKAGEAPEGR</sequence>
<evidence type="ECO:0000313" key="2">
    <source>
        <dbReference type="EMBL" id="ABL00727.1"/>
    </source>
</evidence>
<keyword evidence="1" id="KW-0812">Transmembrane</keyword>
<dbReference type="KEGG" id="ppd:Ppro_3133"/>
<dbReference type="Proteomes" id="UP000006732">
    <property type="component" value="Chromosome"/>
</dbReference>
<dbReference type="EMBL" id="CP000482">
    <property type="protein sequence ID" value="ABL00727.1"/>
    <property type="molecule type" value="Genomic_DNA"/>
</dbReference>
<proteinExistence type="predicted"/>
<protein>
    <submittedName>
        <fullName evidence="2">Uncharacterized protein</fullName>
    </submittedName>
</protein>
<organism evidence="2 3">
    <name type="scientific">Pelobacter propionicus (strain DSM 2379 / NBRC 103807 / OttBd1)</name>
    <dbReference type="NCBI Taxonomy" id="338966"/>
    <lineage>
        <taxon>Bacteria</taxon>
        <taxon>Pseudomonadati</taxon>
        <taxon>Thermodesulfobacteriota</taxon>
        <taxon>Desulfuromonadia</taxon>
        <taxon>Desulfuromonadales</taxon>
        <taxon>Desulfuromonadaceae</taxon>
        <taxon>Pelobacter</taxon>
    </lineage>
</organism>
<keyword evidence="3" id="KW-1185">Reference proteome</keyword>
<keyword evidence="1" id="KW-1133">Transmembrane helix</keyword>
<feature type="transmembrane region" description="Helical" evidence="1">
    <location>
        <begin position="75"/>
        <end position="97"/>
    </location>
</feature>
<keyword evidence="1" id="KW-0472">Membrane</keyword>
<dbReference type="RefSeq" id="WP_011736959.1">
    <property type="nucleotide sequence ID" value="NC_008609.1"/>
</dbReference>
<name>A1ATQ6_PELPD</name>
<evidence type="ECO:0000256" key="1">
    <source>
        <dbReference type="SAM" id="Phobius"/>
    </source>
</evidence>